<reference evidence="2 3" key="1">
    <citation type="journal article" date="2018" name="Genome Biol. Evol.">
        <title>Multiple Roots of Fruiting Body Formation in Amoebozoa.</title>
        <authorList>
            <person name="Hillmann F."/>
            <person name="Forbes G."/>
            <person name="Novohradska S."/>
            <person name="Ferling I."/>
            <person name="Riege K."/>
            <person name="Groth M."/>
            <person name="Westermann M."/>
            <person name="Marz M."/>
            <person name="Spaller T."/>
            <person name="Winckler T."/>
            <person name="Schaap P."/>
            <person name="Glockner G."/>
        </authorList>
    </citation>
    <scope>NUCLEOTIDE SEQUENCE [LARGE SCALE GENOMIC DNA]</scope>
    <source>
        <strain evidence="2 3">Jena</strain>
    </source>
</reference>
<proteinExistence type="predicted"/>
<protein>
    <submittedName>
        <fullName evidence="2">Uncharacterized protein</fullName>
    </submittedName>
</protein>
<keyword evidence="1" id="KW-0175">Coiled coil</keyword>
<gene>
    <name evidence="2" type="ORF">PROFUN_05980</name>
</gene>
<sequence length="460" mass="51884">MATTQNNRPRWRDSIRKTLSLNASKSDSPSITAVNEKHYRRQLDKYKIKLDAIWSIFKQVKHSVIRTMDKLLRASFYESSDGTVSQLIRSIEGVNELLKGWMSMLDEDSKSPATLLSQMREDGSRLLADCAQYLNFSTGDAEQLKSKIETLNASHKELEESYGRYQRRYSDFCDNLSLNQQVLNAGVERLHDHISLEDALFLKLGEIQQIMERYNRSVADIFDALQETSRHIEEAQRELPVEGNVTLQTRERIEDTLKYLEAQLDLEAANREAANYLMTIGARDEQASSMLERVVDSQATFDDTVEKMTNILSNLSDGHVSTEHGHIRADLDTLIQQILQDQHFLCETEAYARSLVLGSKFATASATASATANVKEVEKKLRRNSSQPAIAPTSPLLSQSEPVMTITITMIRQALSNAACAGTELLAKLRWRKSLSNMQWSGRVSEVSDDDESTPIAPSE</sequence>
<dbReference type="InParanoid" id="A0A2P6NPG6"/>
<organism evidence="2 3">
    <name type="scientific">Planoprotostelium fungivorum</name>
    <dbReference type="NCBI Taxonomy" id="1890364"/>
    <lineage>
        <taxon>Eukaryota</taxon>
        <taxon>Amoebozoa</taxon>
        <taxon>Evosea</taxon>
        <taxon>Variosea</taxon>
        <taxon>Cavosteliida</taxon>
        <taxon>Cavosteliaceae</taxon>
        <taxon>Planoprotostelium</taxon>
    </lineage>
</organism>
<comment type="caution">
    <text evidence="2">The sequence shown here is derived from an EMBL/GenBank/DDBJ whole genome shotgun (WGS) entry which is preliminary data.</text>
</comment>
<dbReference type="AlphaFoldDB" id="A0A2P6NPG6"/>
<evidence type="ECO:0000256" key="1">
    <source>
        <dbReference type="SAM" id="Coils"/>
    </source>
</evidence>
<dbReference type="EMBL" id="MDYQ01000039">
    <property type="protein sequence ID" value="PRP85788.1"/>
    <property type="molecule type" value="Genomic_DNA"/>
</dbReference>
<dbReference type="Proteomes" id="UP000241769">
    <property type="component" value="Unassembled WGS sequence"/>
</dbReference>
<feature type="coiled-coil region" evidence="1">
    <location>
        <begin position="141"/>
        <end position="168"/>
    </location>
</feature>
<evidence type="ECO:0000313" key="3">
    <source>
        <dbReference type="Proteomes" id="UP000241769"/>
    </source>
</evidence>
<keyword evidence="3" id="KW-1185">Reference proteome</keyword>
<evidence type="ECO:0000313" key="2">
    <source>
        <dbReference type="EMBL" id="PRP85788.1"/>
    </source>
</evidence>
<accession>A0A2P6NPG6</accession>
<name>A0A2P6NPG6_9EUKA</name>